<dbReference type="InterPro" id="IPR007259">
    <property type="entry name" value="GCP"/>
</dbReference>
<accession>A0ABQ9JUA9</accession>
<gene>
    <name evidence="9" type="ORF">NQ317_007283</name>
</gene>
<dbReference type="PANTHER" id="PTHR19302:SF70">
    <property type="entry name" value="GAMMA-TUBULIN COMPLEX COMPONENT 6"/>
    <property type="match status" value="1"/>
</dbReference>
<sequence length="792" mass="92375">MDEDNTDVFKLITSLCEKFHQNPDKVKKSRSKCYEILLGKRIPKHKKSFKDLKGTTDPFCNLLSWQLVLIHDYNLKDHSRDIEECVQSVQECYGKRASDCKNILTFLLSLRNIPLSNNRKLDLSLLPPINEFENFNNLFILPESIKHESEQETVNTKSNLFMKSKTVFKRNMFENNSLPTTAIDIKFSELFNDEGYGSPPKTPEFNIWDTACRLQYSNRRNWENFGYPEPDKECRFLSELGDLSSLWVENLESLYMVKLFRDGTVFNSKLKSRKAFIRDLKYLLVGMASESFTFDEKGEFYLVPGIAVDGITPSTLESYCQELVLSGTCYKALNRMSVPDPDTGKYKYEGYIFMEFCESILRYLKFYSTAVFNIPDSTTYLQFHESTYQLRLQISAIASICKVGPYMESEEVPHGVALLNYLYQKVLNSTQEKVIITLYSFLYPCCQVYFSRFLNQWILEGNINDPYGEFFIRPNCKYISTRGRTYWTRSYTILEDIVPDFLIDLRLDLLNCGRTMNLLKLCVHSSKLCLYLMGKKPSLITCCLTSNHLSALRQNVSSYYLEVCSECGPQFDLADVFTRWHEQDPLFIIERQKITQEQNEKKLEEIIFLKEQYDAALEQKQTRIAIEIEKDIKEVQQNLEIELKRQKLIEDETNKLVEHYSKLCQIAEERKLKIKNHIKKINSTHMDENVADKDNKSTEGNLPENNNSSTESFYSVMDESVDKLENGNEQKSDEIHLSDSMDIINANESEGIRDVNSNTKIEMTHRCNIMNNKGIQKAMDNFEMARREQRKK</sequence>
<dbReference type="InterPro" id="IPR045818">
    <property type="entry name" value="GCP6_N"/>
</dbReference>
<comment type="subcellular location">
    <subcellularLocation>
        <location evidence="4">Cytoplasm</location>
        <location evidence="4">Cytoskeleton</location>
        <location evidence="4">Microtubule organizing center</location>
    </subcellularLocation>
</comment>
<feature type="domain" description="Gamma tubulin complex component protein N-terminal" evidence="7">
    <location>
        <begin position="277"/>
        <end position="538"/>
    </location>
</feature>
<evidence type="ECO:0000259" key="8">
    <source>
        <dbReference type="Pfam" id="PF19340"/>
    </source>
</evidence>
<comment type="similarity">
    <text evidence="4">Belongs to the TUBGCP family.</text>
</comment>
<evidence type="ECO:0000256" key="2">
    <source>
        <dbReference type="ARBA" id="ARBA00022701"/>
    </source>
</evidence>
<dbReference type="Pfam" id="PF17681">
    <property type="entry name" value="GCP_N_terminal"/>
    <property type="match status" value="1"/>
</dbReference>
<dbReference type="EMBL" id="JAPWTJ010000155">
    <property type="protein sequence ID" value="KAJ8981891.1"/>
    <property type="molecule type" value="Genomic_DNA"/>
</dbReference>
<feature type="compositionally biased region" description="Polar residues" evidence="6">
    <location>
        <begin position="698"/>
        <end position="710"/>
    </location>
</feature>
<evidence type="ECO:0000256" key="4">
    <source>
        <dbReference type="RuleBase" id="RU363050"/>
    </source>
</evidence>
<feature type="domain" description="Gamma-tubulin complex component 6 N-terminal" evidence="8">
    <location>
        <begin position="193"/>
        <end position="241"/>
    </location>
</feature>
<keyword evidence="3 4" id="KW-0206">Cytoskeleton</keyword>
<evidence type="ECO:0000313" key="9">
    <source>
        <dbReference type="EMBL" id="KAJ8981891.1"/>
    </source>
</evidence>
<dbReference type="Proteomes" id="UP001162164">
    <property type="component" value="Unassembled WGS sequence"/>
</dbReference>
<proteinExistence type="inferred from homology"/>
<name>A0ABQ9JUA9_9CUCU</name>
<feature type="region of interest" description="Disordered" evidence="6">
    <location>
        <begin position="685"/>
        <end position="710"/>
    </location>
</feature>
<evidence type="ECO:0000313" key="10">
    <source>
        <dbReference type="Proteomes" id="UP001162164"/>
    </source>
</evidence>
<keyword evidence="10" id="KW-1185">Reference proteome</keyword>
<keyword evidence="1 4" id="KW-0963">Cytoplasm</keyword>
<dbReference type="PANTHER" id="PTHR19302">
    <property type="entry name" value="GAMMA TUBULIN COMPLEX PROTEIN"/>
    <property type="match status" value="1"/>
</dbReference>
<feature type="coiled-coil region" evidence="5">
    <location>
        <begin position="599"/>
        <end position="652"/>
    </location>
</feature>
<feature type="compositionally biased region" description="Basic and acidic residues" evidence="6">
    <location>
        <begin position="685"/>
        <end position="697"/>
    </location>
</feature>
<protein>
    <recommendedName>
        <fullName evidence="4">Gamma-tubulin complex component</fullName>
    </recommendedName>
</protein>
<keyword evidence="2 4" id="KW-0493">Microtubule</keyword>
<reference evidence="9" key="1">
    <citation type="journal article" date="2023" name="Insect Mol. Biol.">
        <title>Genome sequencing provides insights into the evolution of gene families encoding plant cell wall-degrading enzymes in longhorned beetles.</title>
        <authorList>
            <person name="Shin N.R."/>
            <person name="Okamura Y."/>
            <person name="Kirsch R."/>
            <person name="Pauchet Y."/>
        </authorList>
    </citation>
    <scope>NUCLEOTIDE SEQUENCE</scope>
    <source>
        <strain evidence="9">MMC_N1</strain>
    </source>
</reference>
<evidence type="ECO:0000259" key="7">
    <source>
        <dbReference type="Pfam" id="PF17681"/>
    </source>
</evidence>
<keyword evidence="5" id="KW-0175">Coiled coil</keyword>
<dbReference type="Pfam" id="PF19340">
    <property type="entry name" value="GCP6_N"/>
    <property type="match status" value="1"/>
</dbReference>
<organism evidence="9 10">
    <name type="scientific">Molorchus minor</name>
    <dbReference type="NCBI Taxonomy" id="1323400"/>
    <lineage>
        <taxon>Eukaryota</taxon>
        <taxon>Metazoa</taxon>
        <taxon>Ecdysozoa</taxon>
        <taxon>Arthropoda</taxon>
        <taxon>Hexapoda</taxon>
        <taxon>Insecta</taxon>
        <taxon>Pterygota</taxon>
        <taxon>Neoptera</taxon>
        <taxon>Endopterygota</taxon>
        <taxon>Coleoptera</taxon>
        <taxon>Polyphaga</taxon>
        <taxon>Cucujiformia</taxon>
        <taxon>Chrysomeloidea</taxon>
        <taxon>Cerambycidae</taxon>
        <taxon>Lamiinae</taxon>
        <taxon>Monochamini</taxon>
        <taxon>Molorchus</taxon>
    </lineage>
</organism>
<evidence type="ECO:0000256" key="6">
    <source>
        <dbReference type="SAM" id="MobiDB-lite"/>
    </source>
</evidence>
<evidence type="ECO:0000256" key="5">
    <source>
        <dbReference type="SAM" id="Coils"/>
    </source>
</evidence>
<dbReference type="InterPro" id="IPR041470">
    <property type="entry name" value="GCP_N"/>
</dbReference>
<evidence type="ECO:0000256" key="3">
    <source>
        <dbReference type="ARBA" id="ARBA00023212"/>
    </source>
</evidence>
<evidence type="ECO:0000256" key="1">
    <source>
        <dbReference type="ARBA" id="ARBA00022490"/>
    </source>
</evidence>
<comment type="caution">
    <text evidence="9">The sequence shown here is derived from an EMBL/GenBank/DDBJ whole genome shotgun (WGS) entry which is preliminary data.</text>
</comment>